<dbReference type="eggNOG" id="COG1044">
    <property type="taxonomic scope" value="Bacteria"/>
</dbReference>
<dbReference type="NCBIfam" id="TIGR04456">
    <property type="entry name" value="LruC_dom"/>
    <property type="match status" value="1"/>
</dbReference>
<reference evidence="4" key="1">
    <citation type="submission" date="2011-07" db="EMBL/GenBank/DDBJ databases">
        <title>The complete genome of Cyclobacterium marinum DSM 745.</title>
        <authorList>
            <person name="Lucas S."/>
            <person name="Han J."/>
            <person name="Lapidus A."/>
            <person name="Bruce D."/>
            <person name="Goodwin L."/>
            <person name="Pitluck S."/>
            <person name="Peters L."/>
            <person name="Kyrpides N."/>
            <person name="Mavromatis K."/>
            <person name="Ivanova N."/>
            <person name="Ovchinnikova G."/>
            <person name="Chertkov O."/>
            <person name="Detter J.C."/>
            <person name="Tapia R."/>
            <person name="Han C."/>
            <person name="Land M."/>
            <person name="Hauser L."/>
            <person name="Markowitz V."/>
            <person name="Cheng J.-F."/>
            <person name="Hugenholtz P."/>
            <person name="Woyke T."/>
            <person name="Wu D."/>
            <person name="Tindall B."/>
            <person name="Schuetze A."/>
            <person name="Brambilla E."/>
            <person name="Klenk H.-P."/>
            <person name="Eisen J.A."/>
        </authorList>
    </citation>
    <scope>NUCLEOTIDE SEQUENCE [LARGE SCALE GENOMIC DNA]</scope>
    <source>
        <strain evidence="4">ATCC 25205 / DSM 745 / LMG 13164 / NCIMB 1802</strain>
    </source>
</reference>
<organism evidence="3 4">
    <name type="scientific">Cyclobacterium marinum (strain ATCC 25205 / DSM 745 / LMG 13164 / NCIMB 1802)</name>
    <name type="common">Flectobacillus marinus</name>
    <dbReference type="NCBI Taxonomy" id="880070"/>
    <lineage>
        <taxon>Bacteria</taxon>
        <taxon>Pseudomonadati</taxon>
        <taxon>Bacteroidota</taxon>
        <taxon>Cytophagia</taxon>
        <taxon>Cytophagales</taxon>
        <taxon>Cyclobacteriaceae</taxon>
        <taxon>Cyclobacterium</taxon>
    </lineage>
</organism>
<dbReference type="Pfam" id="PF16130">
    <property type="entry name" value="DUF4842"/>
    <property type="match status" value="1"/>
</dbReference>
<dbReference type="Proteomes" id="UP000001635">
    <property type="component" value="Chromosome"/>
</dbReference>
<dbReference type="InterPro" id="IPR031025">
    <property type="entry name" value="LruC_dom"/>
</dbReference>
<evidence type="ECO:0000256" key="1">
    <source>
        <dbReference type="SAM" id="SignalP"/>
    </source>
</evidence>
<dbReference type="EMBL" id="CP002955">
    <property type="protein sequence ID" value="AEL25110.1"/>
    <property type="molecule type" value="Genomic_DNA"/>
</dbReference>
<dbReference type="KEGG" id="cmr:Cycma_1339"/>
<dbReference type="HOGENOM" id="CLU_567233_0_0_10"/>
<dbReference type="OrthoDB" id="1204817at2"/>
<sequence>MKKLLFSFLLGLVGFQSIAQNEVENDAELSSLKDYFYTCWSLDGFSLSDDSDHVIEGKQSFIVKASENQGRGDMKSPWIKLEDGKVELEVKPTSEIEKTTVYALLLPYDSENKENGESKDYIYLGYSTVEHKGNSATKAVKVKFNYSNKLIGELFKVYLVFIVEGDEGATAVDNLVIQGQYYSDPSAGCLPKGELKDADGDGVADDEDDYPDDKYKAYNNYLTPEGAATLMFEDLWPATGDYDFNDLVLDYSINRVTDASGEIVEVVIDLLPRAAGAGYSNGFGIEFTGISPDQVYKVVGSKIKSNSIHEFMDNGLEVGNEHATIIAFDDVDNVLTHPGGGAVGINTDPNFPMQPVEKMQITMYIKDGDNAKGHIKLDELKMDNFNPFLIVNQKRGVEIHLPGKTPTAHVDKSLFGTKEDNSNGEKEAYYRGKDNGLPWALNVSGSIPYMMNKESITTGYQMFYKWAATGGEAYPDWYEDKEGYRIDKVLLNAK</sequence>
<feature type="signal peptide" evidence="1">
    <location>
        <begin position="1"/>
        <end position="19"/>
    </location>
</feature>
<dbReference type="RefSeq" id="WP_014019407.1">
    <property type="nucleotide sequence ID" value="NC_015914.1"/>
</dbReference>
<feature type="chain" id="PRO_5003400681" description="DUF4842 domain-containing protein" evidence="1">
    <location>
        <begin position="20"/>
        <end position="494"/>
    </location>
</feature>
<name>G0J0Y4_CYCMS</name>
<dbReference type="AlphaFoldDB" id="G0J0Y4"/>
<protein>
    <recommendedName>
        <fullName evidence="2">DUF4842 domain-containing protein</fullName>
    </recommendedName>
</protein>
<evidence type="ECO:0000313" key="3">
    <source>
        <dbReference type="EMBL" id="AEL25110.1"/>
    </source>
</evidence>
<keyword evidence="4" id="KW-1185">Reference proteome</keyword>
<accession>G0J0Y4</accession>
<keyword evidence="1" id="KW-0732">Signal</keyword>
<feature type="domain" description="DUF4842" evidence="2">
    <location>
        <begin position="261"/>
        <end position="478"/>
    </location>
</feature>
<proteinExistence type="predicted"/>
<evidence type="ECO:0000313" key="4">
    <source>
        <dbReference type="Proteomes" id="UP000001635"/>
    </source>
</evidence>
<gene>
    <name evidence="3" type="ordered locus">Cycma_1339</name>
</gene>
<dbReference type="InterPro" id="IPR032295">
    <property type="entry name" value="DUF4842"/>
</dbReference>
<evidence type="ECO:0000259" key="2">
    <source>
        <dbReference type="Pfam" id="PF16130"/>
    </source>
</evidence>
<dbReference type="STRING" id="880070.Cycma_1339"/>